<accession>A0A8T2J2C5</accession>
<evidence type="ECO:0000313" key="1">
    <source>
        <dbReference type="EMBL" id="KAG8437574.1"/>
    </source>
</evidence>
<keyword evidence="2" id="KW-1185">Reference proteome</keyword>
<name>A0A8T2J2C5_9PIPI</name>
<sequence>MDYIAFNSLFIYSTHPLWLVQMHANIIIPHSVCLYENPACSGNCAWDVSMHTCIMVIAVHWNNKNQLLVQTTFGNVKTIGSEEICRKSFCLTLCVKFTDLQSGVYPEI</sequence>
<dbReference type="Proteomes" id="UP000812440">
    <property type="component" value="Chromosome 4"/>
</dbReference>
<gene>
    <name evidence="1" type="ORF">GDO86_008328</name>
</gene>
<organism evidence="1 2">
    <name type="scientific">Hymenochirus boettgeri</name>
    <name type="common">Congo dwarf clawed frog</name>
    <dbReference type="NCBI Taxonomy" id="247094"/>
    <lineage>
        <taxon>Eukaryota</taxon>
        <taxon>Metazoa</taxon>
        <taxon>Chordata</taxon>
        <taxon>Craniata</taxon>
        <taxon>Vertebrata</taxon>
        <taxon>Euteleostomi</taxon>
        <taxon>Amphibia</taxon>
        <taxon>Batrachia</taxon>
        <taxon>Anura</taxon>
        <taxon>Pipoidea</taxon>
        <taxon>Pipidae</taxon>
        <taxon>Pipinae</taxon>
        <taxon>Hymenochirus</taxon>
    </lineage>
</organism>
<reference evidence="1" key="1">
    <citation type="thesis" date="2020" institute="ProQuest LLC" country="789 East Eisenhower Parkway, Ann Arbor, MI, USA">
        <title>Comparative Genomics and Chromosome Evolution.</title>
        <authorList>
            <person name="Mudd A.B."/>
        </authorList>
    </citation>
    <scope>NUCLEOTIDE SEQUENCE</scope>
    <source>
        <strain evidence="1">Female2</strain>
        <tissue evidence="1">Blood</tissue>
    </source>
</reference>
<dbReference type="AlphaFoldDB" id="A0A8T2J2C5"/>
<comment type="caution">
    <text evidence="1">The sequence shown here is derived from an EMBL/GenBank/DDBJ whole genome shotgun (WGS) entry which is preliminary data.</text>
</comment>
<dbReference type="EMBL" id="JAACNH010000007">
    <property type="protein sequence ID" value="KAG8437574.1"/>
    <property type="molecule type" value="Genomic_DNA"/>
</dbReference>
<protein>
    <submittedName>
        <fullName evidence="1">Uncharacterized protein</fullName>
    </submittedName>
</protein>
<evidence type="ECO:0000313" key="2">
    <source>
        <dbReference type="Proteomes" id="UP000812440"/>
    </source>
</evidence>
<proteinExistence type="predicted"/>